<reference evidence="3 4" key="1">
    <citation type="journal article" date="2019" name="Int. J. Syst. Evol. Microbiol.">
        <title>The Global Catalogue of Microorganisms (GCM) 10K type strain sequencing project: providing services to taxonomists for standard genome sequencing and annotation.</title>
        <authorList>
            <consortium name="The Broad Institute Genomics Platform"/>
            <consortium name="The Broad Institute Genome Sequencing Center for Infectious Disease"/>
            <person name="Wu L."/>
            <person name="Ma J."/>
        </authorList>
    </citation>
    <scope>NUCLEOTIDE SEQUENCE [LARGE SCALE GENOMIC DNA]</scope>
    <source>
        <strain evidence="3 4">GX26</strain>
    </source>
</reference>
<keyword evidence="4" id="KW-1185">Reference proteome</keyword>
<dbReference type="EMBL" id="JBHSXN010000004">
    <property type="protein sequence ID" value="MFC6955017.1"/>
    <property type="molecule type" value="Genomic_DNA"/>
</dbReference>
<sequence>MNQNDDADTTPRDQQPTEDHHSTATDTAAPALEVLRDPESGRVTFTIRDCDDSQKLTEWITIDSEHVVHPDDMQ</sequence>
<organism evidence="3 4">
    <name type="scientific">Halorubellus litoreus</name>
    <dbReference type="NCBI Taxonomy" id="755308"/>
    <lineage>
        <taxon>Archaea</taxon>
        <taxon>Methanobacteriati</taxon>
        <taxon>Methanobacteriota</taxon>
        <taxon>Stenosarchaea group</taxon>
        <taxon>Halobacteria</taxon>
        <taxon>Halobacteriales</taxon>
        <taxon>Halorubellaceae</taxon>
        <taxon>Halorubellus</taxon>
    </lineage>
</organism>
<feature type="domain" description="DUF7511" evidence="2">
    <location>
        <begin position="37"/>
        <end position="73"/>
    </location>
</feature>
<name>A0ABD5VLV2_9EURY</name>
<feature type="compositionally biased region" description="Basic and acidic residues" evidence="1">
    <location>
        <begin position="9"/>
        <end position="23"/>
    </location>
</feature>
<gene>
    <name evidence="3" type="ORF">ACFQGB_19305</name>
</gene>
<dbReference type="Pfam" id="PF24351">
    <property type="entry name" value="DUF7511"/>
    <property type="match status" value="1"/>
</dbReference>
<accession>A0ABD5VLV2</accession>
<comment type="caution">
    <text evidence="3">The sequence shown here is derived from an EMBL/GenBank/DDBJ whole genome shotgun (WGS) entry which is preliminary data.</text>
</comment>
<feature type="region of interest" description="Disordered" evidence="1">
    <location>
        <begin position="1"/>
        <end position="40"/>
    </location>
</feature>
<protein>
    <recommendedName>
        <fullName evidence="2">DUF7511 domain-containing protein</fullName>
    </recommendedName>
</protein>
<evidence type="ECO:0000313" key="4">
    <source>
        <dbReference type="Proteomes" id="UP001596395"/>
    </source>
</evidence>
<dbReference type="RefSeq" id="WP_336351956.1">
    <property type="nucleotide sequence ID" value="NZ_JAZAQL010000004.1"/>
</dbReference>
<evidence type="ECO:0000259" key="2">
    <source>
        <dbReference type="Pfam" id="PF24351"/>
    </source>
</evidence>
<proteinExistence type="predicted"/>
<dbReference type="Proteomes" id="UP001596395">
    <property type="component" value="Unassembled WGS sequence"/>
</dbReference>
<dbReference type="AlphaFoldDB" id="A0ABD5VLV2"/>
<evidence type="ECO:0000256" key="1">
    <source>
        <dbReference type="SAM" id="MobiDB-lite"/>
    </source>
</evidence>
<dbReference type="InterPro" id="IPR055933">
    <property type="entry name" value="DUF7511"/>
</dbReference>
<evidence type="ECO:0000313" key="3">
    <source>
        <dbReference type="EMBL" id="MFC6955017.1"/>
    </source>
</evidence>